<evidence type="ECO:0000313" key="3">
    <source>
        <dbReference type="EMBL" id="MBK0400937.1"/>
    </source>
</evidence>
<organism evidence="3 4">
    <name type="scientific">Thermohalobaculum xanthum</name>
    <dbReference type="NCBI Taxonomy" id="2753746"/>
    <lineage>
        <taxon>Bacteria</taxon>
        <taxon>Pseudomonadati</taxon>
        <taxon>Pseudomonadota</taxon>
        <taxon>Alphaproteobacteria</taxon>
        <taxon>Rhodobacterales</taxon>
        <taxon>Paracoccaceae</taxon>
        <taxon>Thermohalobaculum</taxon>
    </lineage>
</organism>
<comment type="caution">
    <text evidence="3">The sequence shown here is derived from an EMBL/GenBank/DDBJ whole genome shotgun (WGS) entry which is preliminary data.</text>
</comment>
<gene>
    <name evidence="3" type="ORF">H0I76_17195</name>
</gene>
<name>A0A8J7SEY2_9RHOB</name>
<proteinExistence type="predicted"/>
<dbReference type="EMBL" id="JAEHHL010000012">
    <property type="protein sequence ID" value="MBK0400937.1"/>
    <property type="molecule type" value="Genomic_DNA"/>
</dbReference>
<accession>A0A8J7SEY2</accession>
<keyword evidence="2" id="KW-1133">Transmembrane helix</keyword>
<keyword evidence="2" id="KW-0472">Membrane</keyword>
<evidence type="ECO:0000313" key="4">
    <source>
        <dbReference type="Proteomes" id="UP000655420"/>
    </source>
</evidence>
<dbReference type="Proteomes" id="UP000655420">
    <property type="component" value="Unassembled WGS sequence"/>
</dbReference>
<dbReference type="AlphaFoldDB" id="A0A8J7SEY2"/>
<sequence>MLLIYGSGLLFAALMLLCAGRTLFARLDTTPGEASFGPTEAIALVFTALFAFGLSFYAQVLAVDQGPGTIAQVTGASLAVAVAAAVAWRIAGRLGHAGPPVTLPELPEGRPPRRGPGGADVSGRATGTARGKRAA</sequence>
<feature type="transmembrane region" description="Helical" evidence="2">
    <location>
        <begin position="41"/>
        <end position="63"/>
    </location>
</feature>
<keyword evidence="4" id="KW-1185">Reference proteome</keyword>
<feature type="transmembrane region" description="Helical" evidence="2">
    <location>
        <begin position="70"/>
        <end position="91"/>
    </location>
</feature>
<dbReference type="RefSeq" id="WP_200612780.1">
    <property type="nucleotide sequence ID" value="NZ_JAEHHL010000012.1"/>
</dbReference>
<evidence type="ECO:0000256" key="2">
    <source>
        <dbReference type="SAM" id="Phobius"/>
    </source>
</evidence>
<reference evidence="3" key="1">
    <citation type="submission" date="2020-12" db="EMBL/GenBank/DDBJ databases">
        <title>Bacterial taxonomy.</title>
        <authorList>
            <person name="Pan X."/>
        </authorList>
    </citation>
    <scope>NUCLEOTIDE SEQUENCE</scope>
    <source>
        <strain evidence="3">M0105</strain>
    </source>
</reference>
<keyword evidence="2" id="KW-0812">Transmembrane</keyword>
<evidence type="ECO:0000256" key="1">
    <source>
        <dbReference type="SAM" id="MobiDB-lite"/>
    </source>
</evidence>
<protein>
    <submittedName>
        <fullName evidence="3">Uncharacterized protein</fullName>
    </submittedName>
</protein>
<feature type="region of interest" description="Disordered" evidence="1">
    <location>
        <begin position="95"/>
        <end position="135"/>
    </location>
</feature>